<dbReference type="EMBL" id="JANBUW010000062">
    <property type="protein sequence ID" value="KAJ2849730.1"/>
    <property type="molecule type" value="Genomic_DNA"/>
</dbReference>
<sequence>MIAPLAYLYLVLALFALPNFGTAAENNSTDTPIDFLNDGVLIIDGKQSSCEIALIGESYGLVAANCLLTDDGKQRKVKQLKIATHGSGDSEVIPVDDMVLHPQFDASTLANNIAVLTFTTSKDTIPSPMAPLNTTSWDDQCLFRRALNDLTPTWSNYILGRVSDKGKELCQVASPIFAANSNDFICDQGLVSPGDSITSCKLPYGMGYGAVLYEGTAPMALYSHTVVFGDGLCSTSQKVNYYILLHNYLDWGQSIADAQKSKSLKIPHSANAAKNNSQKIYQMNPPENPVPVVQTYGGNLYAHLPTPIFEPTSSTTTSDVIDESSGNEQESSSDYEESSGDYQEPSESPLPTSDTESDISSEQHSGFIPEVPSYSTTTVRITSYTTITTWSGSDSTSSAPSSFDGESSSDSLSESEGICTTCSNDSVSDSPSDDYDCTETVYITSDDTDSCTDAEDTSEDTTEYCSEDVSEPPAQSSEPSIDSSEVSSSPDSSTDDISSAPNSSDGDSGSNSEFDNVGTLKPYDPTDESTDSVDSANSESLSDSEDSEASSESEVSSDDVSNSNDDDFENVGTLEPYNPTDSSESEGSGGSQLDDSTTDEITDTNDSDDSQTDSDETTTDSDADSSPNNSNQESGGISRTTAILVGVLVPLAIIIIIVCLYFYFKKK</sequence>
<dbReference type="InterPro" id="IPR009003">
    <property type="entry name" value="Peptidase_S1_PA"/>
</dbReference>
<feature type="compositionally biased region" description="Acidic residues" evidence="1">
    <location>
        <begin position="542"/>
        <end position="557"/>
    </location>
</feature>
<accession>A0A9W8LY54</accession>
<dbReference type="GO" id="GO:0004252">
    <property type="term" value="F:serine-type endopeptidase activity"/>
    <property type="evidence" value="ECO:0007669"/>
    <property type="project" value="InterPro"/>
</dbReference>
<feature type="compositionally biased region" description="Acidic residues" evidence="1">
    <location>
        <begin position="596"/>
        <end position="623"/>
    </location>
</feature>
<evidence type="ECO:0000313" key="5">
    <source>
        <dbReference type="EMBL" id="KAJ2849730.1"/>
    </source>
</evidence>
<feature type="region of interest" description="Disordered" evidence="1">
    <location>
        <begin position="307"/>
        <end position="372"/>
    </location>
</feature>
<feature type="compositionally biased region" description="Polar residues" evidence="1">
    <location>
        <begin position="311"/>
        <end position="327"/>
    </location>
</feature>
<protein>
    <recommendedName>
        <fullName evidence="4">Peptidase S1 domain-containing protein</fullName>
    </recommendedName>
</protein>
<feature type="compositionally biased region" description="Low complexity" evidence="1">
    <location>
        <begin position="389"/>
        <end position="416"/>
    </location>
</feature>
<comment type="caution">
    <text evidence="5">The sequence shown here is derived from an EMBL/GenBank/DDBJ whole genome shotgun (WGS) entry which is preliminary data.</text>
</comment>
<feature type="compositionally biased region" description="Low complexity" evidence="1">
    <location>
        <begin position="476"/>
        <end position="512"/>
    </location>
</feature>
<feature type="region of interest" description="Disordered" evidence="1">
    <location>
        <begin position="389"/>
        <end position="636"/>
    </location>
</feature>
<dbReference type="PROSITE" id="PS50240">
    <property type="entry name" value="TRYPSIN_DOM"/>
    <property type="match status" value="1"/>
</dbReference>
<gene>
    <name evidence="5" type="ORF">IWW36_002422</name>
</gene>
<name>A0A9W8LY54_9FUNG</name>
<dbReference type="OrthoDB" id="6380398at2759"/>
<evidence type="ECO:0000256" key="2">
    <source>
        <dbReference type="SAM" id="Phobius"/>
    </source>
</evidence>
<organism evidence="5 6">
    <name type="scientific">Coemansia brasiliensis</name>
    <dbReference type="NCBI Taxonomy" id="2650707"/>
    <lineage>
        <taxon>Eukaryota</taxon>
        <taxon>Fungi</taxon>
        <taxon>Fungi incertae sedis</taxon>
        <taxon>Zoopagomycota</taxon>
        <taxon>Kickxellomycotina</taxon>
        <taxon>Kickxellomycetes</taxon>
        <taxon>Kickxellales</taxon>
        <taxon>Kickxellaceae</taxon>
        <taxon>Coemansia</taxon>
    </lineage>
</organism>
<feature type="chain" id="PRO_5040931853" description="Peptidase S1 domain-containing protein" evidence="3">
    <location>
        <begin position="24"/>
        <end position="667"/>
    </location>
</feature>
<evidence type="ECO:0000256" key="1">
    <source>
        <dbReference type="SAM" id="MobiDB-lite"/>
    </source>
</evidence>
<evidence type="ECO:0000259" key="4">
    <source>
        <dbReference type="PROSITE" id="PS50240"/>
    </source>
</evidence>
<proteinExistence type="predicted"/>
<feature type="transmembrane region" description="Helical" evidence="2">
    <location>
        <begin position="642"/>
        <end position="664"/>
    </location>
</feature>
<dbReference type="Proteomes" id="UP001139887">
    <property type="component" value="Unassembled WGS sequence"/>
</dbReference>
<feature type="compositionally biased region" description="Low complexity" evidence="1">
    <location>
        <begin position="532"/>
        <end position="541"/>
    </location>
</feature>
<keyword evidence="3" id="KW-0732">Signal</keyword>
<keyword evidence="2" id="KW-0472">Membrane</keyword>
<feature type="domain" description="Peptidase S1" evidence="4">
    <location>
        <begin position="50"/>
        <end position="257"/>
    </location>
</feature>
<keyword evidence="6" id="KW-1185">Reference proteome</keyword>
<dbReference type="InterPro" id="IPR043504">
    <property type="entry name" value="Peptidase_S1_PA_chymotrypsin"/>
</dbReference>
<keyword evidence="2" id="KW-1133">Transmembrane helix</keyword>
<dbReference type="InterPro" id="IPR001254">
    <property type="entry name" value="Trypsin_dom"/>
</dbReference>
<dbReference type="GO" id="GO:0006508">
    <property type="term" value="P:proteolysis"/>
    <property type="evidence" value="ECO:0007669"/>
    <property type="project" value="InterPro"/>
</dbReference>
<feature type="compositionally biased region" description="Polar residues" evidence="1">
    <location>
        <begin position="345"/>
        <end position="364"/>
    </location>
</feature>
<feature type="signal peptide" evidence="3">
    <location>
        <begin position="1"/>
        <end position="23"/>
    </location>
</feature>
<dbReference type="Gene3D" id="2.40.10.10">
    <property type="entry name" value="Trypsin-like serine proteases"/>
    <property type="match status" value="1"/>
</dbReference>
<dbReference type="AlphaFoldDB" id="A0A9W8LY54"/>
<feature type="compositionally biased region" description="Acidic residues" evidence="1">
    <location>
        <begin position="446"/>
        <end position="470"/>
    </location>
</feature>
<keyword evidence="2" id="KW-0812">Transmembrane</keyword>
<reference evidence="5" key="1">
    <citation type="submission" date="2022-07" db="EMBL/GenBank/DDBJ databases">
        <title>Phylogenomic reconstructions and comparative analyses of Kickxellomycotina fungi.</title>
        <authorList>
            <person name="Reynolds N.K."/>
            <person name="Stajich J.E."/>
            <person name="Barry K."/>
            <person name="Grigoriev I.V."/>
            <person name="Crous P."/>
            <person name="Smith M.E."/>
        </authorList>
    </citation>
    <scope>NUCLEOTIDE SEQUENCE</scope>
    <source>
        <strain evidence="5">NRRL 1566</strain>
    </source>
</reference>
<evidence type="ECO:0000313" key="6">
    <source>
        <dbReference type="Proteomes" id="UP001139887"/>
    </source>
</evidence>
<dbReference type="SUPFAM" id="SSF50494">
    <property type="entry name" value="Trypsin-like serine proteases"/>
    <property type="match status" value="1"/>
</dbReference>
<evidence type="ECO:0000256" key="3">
    <source>
        <dbReference type="SAM" id="SignalP"/>
    </source>
</evidence>